<dbReference type="Pfam" id="PF04230">
    <property type="entry name" value="PS_pyruv_trans"/>
    <property type="match status" value="1"/>
</dbReference>
<evidence type="ECO:0000313" key="5">
    <source>
        <dbReference type="Proteomes" id="UP000477951"/>
    </source>
</evidence>
<gene>
    <name evidence="2" type="ORF">DXT89_22835</name>
    <name evidence="3" type="ORF">GOZ90_17800</name>
</gene>
<proteinExistence type="predicted"/>
<comment type="caution">
    <text evidence="3">The sequence shown here is derived from an EMBL/GenBank/DDBJ whole genome shotgun (WGS) entry which is preliminary data.</text>
</comment>
<evidence type="ECO:0000313" key="2">
    <source>
        <dbReference type="EMBL" id="KAA3522002.1"/>
    </source>
</evidence>
<keyword evidence="3" id="KW-0808">Transferase</keyword>
<accession>A0A368NF73</accession>
<dbReference type="EMBL" id="QUSG01000020">
    <property type="protein sequence ID" value="KAA3522002.1"/>
    <property type="molecule type" value="Genomic_DNA"/>
</dbReference>
<feature type="domain" description="Polysaccharide pyruvyl transferase" evidence="1">
    <location>
        <begin position="46"/>
        <end position="190"/>
    </location>
</feature>
<dbReference type="RefSeq" id="WP_060716815.1">
    <property type="nucleotide sequence ID" value="NZ_CP055265.1"/>
</dbReference>
<dbReference type="GO" id="GO:0016740">
    <property type="term" value="F:transferase activity"/>
    <property type="evidence" value="ECO:0007669"/>
    <property type="project" value="UniProtKB-KW"/>
</dbReference>
<name>A0A368NF73_AGRVI</name>
<evidence type="ECO:0000259" key="1">
    <source>
        <dbReference type="Pfam" id="PF04230"/>
    </source>
</evidence>
<dbReference type="AlphaFoldDB" id="A0A368NF73"/>
<reference evidence="2 4" key="1">
    <citation type="submission" date="2018-08" db="EMBL/GenBank/DDBJ databases">
        <title>Genome sequencing of Agrobacterium vitis strain ICMP 10754.</title>
        <authorList>
            <person name="Visnovsky S.B."/>
            <person name="Pitman A.R."/>
        </authorList>
    </citation>
    <scope>NUCLEOTIDE SEQUENCE [LARGE SCALE GENOMIC DNA]</scope>
    <source>
        <strain evidence="2 4">ICMP 10754</strain>
    </source>
</reference>
<evidence type="ECO:0000313" key="3">
    <source>
        <dbReference type="EMBL" id="MUZ74543.1"/>
    </source>
</evidence>
<dbReference type="OrthoDB" id="9803627at2"/>
<organism evidence="3 5">
    <name type="scientific">Agrobacterium vitis</name>
    <name type="common">Rhizobium vitis</name>
    <dbReference type="NCBI Taxonomy" id="373"/>
    <lineage>
        <taxon>Bacteria</taxon>
        <taxon>Pseudomonadati</taxon>
        <taxon>Pseudomonadota</taxon>
        <taxon>Alphaproteobacteria</taxon>
        <taxon>Hyphomicrobiales</taxon>
        <taxon>Rhizobiaceae</taxon>
        <taxon>Rhizobium/Agrobacterium group</taxon>
        <taxon>Agrobacterium</taxon>
    </lineage>
</organism>
<evidence type="ECO:0000313" key="4">
    <source>
        <dbReference type="Proteomes" id="UP000436911"/>
    </source>
</evidence>
<dbReference type="EMBL" id="WPHR01000017">
    <property type="protein sequence ID" value="MUZ74543.1"/>
    <property type="molecule type" value="Genomic_DNA"/>
</dbReference>
<dbReference type="InterPro" id="IPR007345">
    <property type="entry name" value="Polysacch_pyruvyl_Trfase"/>
</dbReference>
<dbReference type="GeneID" id="60684745"/>
<sequence>MQPYYWESAHGNFGDDLNLWLWDFLLPGFREVHPQTLLVGVGTVLNRALLPEGQHKLVIGSGFGYGSLPDMSRPEEWDIRSVRGPLTAKALGLPPEKGVIDPAVMLADMPEFQKLPKLYKKSFVPHWESAVAGVWASVVPKLGLNYIDPCGEAKAVIRQILQSEVIIAESMHGAIIADALRVPWVAVSTSVAINNFKWNDWASTLGVTYKPLRVPLSSRAEAKMKGDSFWGMNFENANPPPENPNDRPIDEAVVVEARGPRQTGLRTVVKQVLAGPAMLGLWKASRAEPQLSRDSVLEERKARFLEVIDGVRRDYGIGAAP</sequence>
<dbReference type="Proteomes" id="UP000477951">
    <property type="component" value="Unassembled WGS sequence"/>
</dbReference>
<dbReference type="Proteomes" id="UP000436911">
    <property type="component" value="Unassembled WGS sequence"/>
</dbReference>
<protein>
    <submittedName>
        <fullName evidence="3">Polysaccharide pyruvyl transferase family protein</fullName>
    </submittedName>
</protein>
<reference evidence="3 5" key="2">
    <citation type="submission" date="2019-12" db="EMBL/GenBank/DDBJ databases">
        <title>Whole-genome sequencing of Allorhizobium vitis.</title>
        <authorList>
            <person name="Gan H.M."/>
            <person name="Szegedi E."/>
            <person name="Burr T."/>
            <person name="Savka M.A."/>
        </authorList>
    </citation>
    <scope>NUCLEOTIDE SEQUENCE [LARGE SCALE GENOMIC DNA]</scope>
    <source>
        <strain evidence="3 5">CG516</strain>
    </source>
</reference>